<sequence length="476" mass="52210">MIEKKMLVGGEWVDRPEKIEVLYPYTGEVIGRVPRGTEEDVLTAVERAREGFRKMSSLTAYERYSLLIKAAELLRNRSEEFAKTLVLEVGKTIREARAEVARAIQTLVFSAEEAKRIGGETFPVDAHPNGAGKVGFYVRVPVGLVSAITPFNFPLNLSMHKLAPALACGNAVILKPSERTPLTPLMFAELLLEAGLPPEALSVIPGYGDVGRAMTTHPAVRVVSFTGSKKVGELITRQAGIKKVVLELGSNSAVVLHRDGSVERAVEKTVLGGYAIAGQVCISVQRVFVHEEVFPEFIQKLREKVRTLRVGDPMEEETDVGPMISTEDVSRIRDWIEEAVQEGAKLETGGVACAEKGALFEPTVVSLVPPQTKLFREEAFAPVVVVNPYREVEEAIEMINSSEYGLQLGVFTENLKVAWEFIQKAEVGGVLINEGPTFRVDHQPYGGFKNSGIGREGPKFAVEDYTEVKTVIFDLS</sequence>
<dbReference type="InterPro" id="IPR051020">
    <property type="entry name" value="ALDH-related_metabolic_enz"/>
</dbReference>
<dbReference type="InterPro" id="IPR015590">
    <property type="entry name" value="Aldehyde_DH_dom"/>
</dbReference>
<dbReference type="SUPFAM" id="SSF53720">
    <property type="entry name" value="ALDH-like"/>
    <property type="match status" value="1"/>
</dbReference>
<dbReference type="EMBL" id="DRNB01000309">
    <property type="protein sequence ID" value="HHJ64904.1"/>
    <property type="molecule type" value="Genomic_DNA"/>
</dbReference>
<dbReference type="PANTHER" id="PTHR42991">
    <property type="entry name" value="ALDEHYDE DEHYDROGENASE"/>
    <property type="match status" value="1"/>
</dbReference>
<dbReference type="GO" id="GO:0008911">
    <property type="term" value="F:lactaldehyde dehydrogenase (NAD+) activity"/>
    <property type="evidence" value="ECO:0007669"/>
    <property type="project" value="TreeGrafter"/>
</dbReference>
<comment type="similarity">
    <text evidence="1">Belongs to the aldehyde dehydrogenase family.</text>
</comment>
<protein>
    <submittedName>
        <fullName evidence="4">Aldehyde dehydrogenase family protein</fullName>
    </submittedName>
</protein>
<name>A0A7C5L3M7_AQUAO</name>
<dbReference type="FunFam" id="3.40.605.10:FF:000007">
    <property type="entry name" value="NAD/NADP-dependent betaine aldehyde dehydrogenase"/>
    <property type="match status" value="1"/>
</dbReference>
<evidence type="ECO:0000259" key="3">
    <source>
        <dbReference type="Pfam" id="PF00171"/>
    </source>
</evidence>
<organism evidence="4">
    <name type="scientific">Aquifex aeolicus</name>
    <dbReference type="NCBI Taxonomy" id="63363"/>
    <lineage>
        <taxon>Bacteria</taxon>
        <taxon>Pseudomonadati</taxon>
        <taxon>Aquificota</taxon>
        <taxon>Aquificia</taxon>
        <taxon>Aquificales</taxon>
        <taxon>Aquificaceae</taxon>
        <taxon>Aquifex</taxon>
    </lineage>
</organism>
<feature type="domain" description="Aldehyde dehydrogenase" evidence="3">
    <location>
        <begin position="12"/>
        <end position="471"/>
    </location>
</feature>
<accession>A0A7C5L3M7</accession>
<reference evidence="4" key="1">
    <citation type="journal article" date="2020" name="mSystems">
        <title>Genome- and Community-Level Interaction Insights into Carbon Utilization and Element Cycling Functions of Hydrothermarchaeota in Hydrothermal Sediment.</title>
        <authorList>
            <person name="Zhou Z."/>
            <person name="Liu Y."/>
            <person name="Xu W."/>
            <person name="Pan J."/>
            <person name="Luo Z.H."/>
            <person name="Li M."/>
        </authorList>
    </citation>
    <scope>NUCLEOTIDE SEQUENCE [LARGE SCALE GENOMIC DNA]</scope>
    <source>
        <strain evidence="4">HyVt-501</strain>
    </source>
</reference>
<evidence type="ECO:0000313" key="4">
    <source>
        <dbReference type="EMBL" id="HHJ64904.1"/>
    </source>
</evidence>
<proteinExistence type="inferred from homology"/>
<dbReference type="Gene3D" id="3.40.605.10">
    <property type="entry name" value="Aldehyde Dehydrogenase, Chain A, domain 1"/>
    <property type="match status" value="1"/>
</dbReference>
<dbReference type="InterPro" id="IPR016162">
    <property type="entry name" value="Ald_DH_N"/>
</dbReference>
<evidence type="ECO:0000256" key="2">
    <source>
        <dbReference type="ARBA" id="ARBA00023002"/>
    </source>
</evidence>
<comment type="caution">
    <text evidence="4">The sequence shown here is derived from an EMBL/GenBank/DDBJ whole genome shotgun (WGS) entry which is preliminary data.</text>
</comment>
<dbReference type="InterPro" id="IPR016163">
    <property type="entry name" value="Ald_DH_C"/>
</dbReference>
<dbReference type="PANTHER" id="PTHR42991:SF1">
    <property type="entry name" value="ALDEHYDE DEHYDROGENASE"/>
    <property type="match status" value="1"/>
</dbReference>
<evidence type="ECO:0000256" key="1">
    <source>
        <dbReference type="ARBA" id="ARBA00009986"/>
    </source>
</evidence>
<keyword evidence="2" id="KW-0560">Oxidoreductase</keyword>
<dbReference type="AlphaFoldDB" id="A0A7C5L3M7"/>
<dbReference type="Gene3D" id="3.40.309.10">
    <property type="entry name" value="Aldehyde Dehydrogenase, Chain A, domain 2"/>
    <property type="match status" value="1"/>
</dbReference>
<gene>
    <name evidence="4" type="ORF">ENJ61_08370</name>
</gene>
<dbReference type="Proteomes" id="UP000885792">
    <property type="component" value="Unassembled WGS sequence"/>
</dbReference>
<dbReference type="Pfam" id="PF00171">
    <property type="entry name" value="Aldedh"/>
    <property type="match status" value="1"/>
</dbReference>
<dbReference type="CDD" id="cd07149">
    <property type="entry name" value="ALDH_y4uC"/>
    <property type="match status" value="1"/>
</dbReference>
<dbReference type="InterPro" id="IPR016161">
    <property type="entry name" value="Ald_DH/histidinol_DH"/>
</dbReference>